<dbReference type="Gene3D" id="3.40.50.720">
    <property type="entry name" value="NAD(P)-binding Rossmann-like Domain"/>
    <property type="match status" value="1"/>
</dbReference>
<dbReference type="PANTHER" id="PTHR48106:SF18">
    <property type="entry name" value="QUINONE OXIDOREDUCTASE PIG3"/>
    <property type="match status" value="1"/>
</dbReference>
<dbReference type="SUPFAM" id="SSF51735">
    <property type="entry name" value="NAD(P)-binding Rossmann-fold domains"/>
    <property type="match status" value="1"/>
</dbReference>
<feature type="domain" description="Enoyl reductase (ER)" evidence="3">
    <location>
        <begin position="1"/>
        <end position="279"/>
    </location>
</feature>
<dbReference type="CDD" id="cd05282">
    <property type="entry name" value="ETR_like"/>
    <property type="match status" value="1"/>
</dbReference>
<reference evidence="5" key="1">
    <citation type="journal article" date="2019" name="Int. J. Syst. Evol. Microbiol.">
        <title>The Global Catalogue of Microorganisms (GCM) 10K type strain sequencing project: providing services to taxonomists for standard genome sequencing and annotation.</title>
        <authorList>
            <consortium name="The Broad Institute Genomics Platform"/>
            <consortium name="The Broad Institute Genome Sequencing Center for Infectious Disease"/>
            <person name="Wu L."/>
            <person name="Ma J."/>
        </authorList>
    </citation>
    <scope>NUCLEOTIDE SEQUENCE [LARGE SCALE GENOMIC DNA]</scope>
    <source>
        <strain evidence="5">ZS-35-S2</strain>
    </source>
</reference>
<evidence type="ECO:0000259" key="3">
    <source>
        <dbReference type="SMART" id="SM00829"/>
    </source>
</evidence>
<comment type="caution">
    <text evidence="4">The sequence shown here is derived from an EMBL/GenBank/DDBJ whole genome shotgun (WGS) entry which is preliminary data.</text>
</comment>
<dbReference type="InterPro" id="IPR011032">
    <property type="entry name" value="GroES-like_sf"/>
</dbReference>
<dbReference type="EMBL" id="JBHUIJ010000002">
    <property type="protein sequence ID" value="MFD2236262.1"/>
    <property type="molecule type" value="Genomic_DNA"/>
</dbReference>
<evidence type="ECO:0000313" key="5">
    <source>
        <dbReference type="Proteomes" id="UP001597371"/>
    </source>
</evidence>
<evidence type="ECO:0000256" key="2">
    <source>
        <dbReference type="ARBA" id="ARBA00023002"/>
    </source>
</evidence>
<dbReference type="PANTHER" id="PTHR48106">
    <property type="entry name" value="QUINONE OXIDOREDUCTASE PIG3-RELATED"/>
    <property type="match status" value="1"/>
</dbReference>
<name>A0ABW5CI93_9HYPH</name>
<organism evidence="4 5">
    <name type="scientific">Aureimonas populi</name>
    <dbReference type="NCBI Taxonomy" id="1701758"/>
    <lineage>
        <taxon>Bacteria</taxon>
        <taxon>Pseudomonadati</taxon>
        <taxon>Pseudomonadota</taxon>
        <taxon>Alphaproteobacteria</taxon>
        <taxon>Hyphomicrobiales</taxon>
        <taxon>Aurantimonadaceae</taxon>
        <taxon>Aureimonas</taxon>
    </lineage>
</organism>
<dbReference type="Proteomes" id="UP001597371">
    <property type="component" value="Unassembled WGS sequence"/>
</dbReference>
<dbReference type="Gene3D" id="3.90.180.10">
    <property type="entry name" value="Medium-chain alcohol dehydrogenases, catalytic domain"/>
    <property type="match status" value="1"/>
</dbReference>
<dbReference type="Pfam" id="PF08240">
    <property type="entry name" value="ADH_N"/>
    <property type="match status" value="1"/>
</dbReference>
<proteinExistence type="predicted"/>
<dbReference type="SUPFAM" id="SSF50129">
    <property type="entry name" value="GroES-like"/>
    <property type="match status" value="1"/>
</dbReference>
<dbReference type="SMART" id="SM00829">
    <property type="entry name" value="PKS_ER"/>
    <property type="match status" value="1"/>
</dbReference>
<evidence type="ECO:0000313" key="4">
    <source>
        <dbReference type="EMBL" id="MFD2236262.1"/>
    </source>
</evidence>
<accession>A0ABW5CI93</accession>
<sequence>MLVRMRASAINPSDLIPVTGAYRHRTALPFVPGYDGVGVVADVGPGVDPAMLGRRVLPLGSAGNWSTWKALPAEWCIDVPDDIADEQAAMAYINPLTARLMVQALSPKPGARIGMTAGASSIGRMLIRLLHAAGALPLAIVRSERSRHALRGEPVEIIEESRPLPSLDAGLDAVGGLAGARLAAAIEPAGVLLHYGLLSGRPLTGALLEKAKASVRMFRLRDWVHASPRSDFRAAMAEAFGDIRTGLSASPVAAAYPLSAFQDALLHNARPDRRGKILLRL</sequence>
<keyword evidence="5" id="KW-1185">Reference proteome</keyword>
<dbReference type="RefSeq" id="WP_245195456.1">
    <property type="nucleotide sequence ID" value="NZ_CP072611.1"/>
</dbReference>
<gene>
    <name evidence="4" type="ORF">ACFSKQ_02150</name>
</gene>
<evidence type="ECO:0000256" key="1">
    <source>
        <dbReference type="ARBA" id="ARBA00022857"/>
    </source>
</evidence>
<keyword evidence="1" id="KW-0521">NADP</keyword>
<protein>
    <submittedName>
        <fullName evidence="4">Zinc-dependent alcohol dehydrogenase family protein</fullName>
    </submittedName>
</protein>
<dbReference type="InterPro" id="IPR013154">
    <property type="entry name" value="ADH-like_N"/>
</dbReference>
<keyword evidence="2" id="KW-0560">Oxidoreductase</keyword>
<dbReference type="InterPro" id="IPR020843">
    <property type="entry name" value="ER"/>
</dbReference>
<dbReference type="InterPro" id="IPR036291">
    <property type="entry name" value="NAD(P)-bd_dom_sf"/>
</dbReference>